<sequence>MIEEGTEEEYSQYIEENFVSKERIRKAIEEHKKKYDRYWSWHKYDTIHHDKPHCLFCFVDSLLKEVEE</sequence>
<protein>
    <submittedName>
        <fullName evidence="1">Uncharacterized protein</fullName>
    </submittedName>
</protein>
<evidence type="ECO:0000313" key="1">
    <source>
        <dbReference type="EMBL" id="KKK98548.1"/>
    </source>
</evidence>
<organism evidence="1">
    <name type="scientific">marine sediment metagenome</name>
    <dbReference type="NCBI Taxonomy" id="412755"/>
    <lineage>
        <taxon>unclassified sequences</taxon>
        <taxon>metagenomes</taxon>
        <taxon>ecological metagenomes</taxon>
    </lineage>
</organism>
<dbReference type="AlphaFoldDB" id="A0A0F8ZXH4"/>
<accession>A0A0F8ZXH4</accession>
<gene>
    <name evidence="1" type="ORF">LCGC14_2641650</name>
</gene>
<dbReference type="EMBL" id="LAZR01045574">
    <property type="protein sequence ID" value="KKK98548.1"/>
    <property type="molecule type" value="Genomic_DNA"/>
</dbReference>
<comment type="caution">
    <text evidence="1">The sequence shown here is derived from an EMBL/GenBank/DDBJ whole genome shotgun (WGS) entry which is preliminary data.</text>
</comment>
<name>A0A0F8ZXH4_9ZZZZ</name>
<reference evidence="1" key="1">
    <citation type="journal article" date="2015" name="Nature">
        <title>Complex archaea that bridge the gap between prokaryotes and eukaryotes.</title>
        <authorList>
            <person name="Spang A."/>
            <person name="Saw J.H."/>
            <person name="Jorgensen S.L."/>
            <person name="Zaremba-Niedzwiedzka K."/>
            <person name="Martijn J."/>
            <person name="Lind A.E."/>
            <person name="van Eijk R."/>
            <person name="Schleper C."/>
            <person name="Guy L."/>
            <person name="Ettema T.J."/>
        </authorList>
    </citation>
    <scope>NUCLEOTIDE SEQUENCE</scope>
</reference>
<proteinExistence type="predicted"/>